<protein>
    <submittedName>
        <fullName evidence="3">Uncharacterized protein</fullName>
    </submittedName>
</protein>
<keyword evidence="2" id="KW-0732">Signal</keyword>
<feature type="compositionally biased region" description="Low complexity" evidence="1">
    <location>
        <begin position="130"/>
        <end position="158"/>
    </location>
</feature>
<evidence type="ECO:0000313" key="4">
    <source>
        <dbReference type="Proteomes" id="UP000824205"/>
    </source>
</evidence>
<feature type="region of interest" description="Disordered" evidence="1">
    <location>
        <begin position="93"/>
        <end position="158"/>
    </location>
</feature>
<organism evidence="3 4">
    <name type="scientific">Candidatus Eubacterium faecipullorum</name>
    <dbReference type="NCBI Taxonomy" id="2838571"/>
    <lineage>
        <taxon>Bacteria</taxon>
        <taxon>Bacillati</taxon>
        <taxon>Bacillota</taxon>
        <taxon>Clostridia</taxon>
        <taxon>Eubacteriales</taxon>
        <taxon>Eubacteriaceae</taxon>
        <taxon>Eubacterium</taxon>
    </lineage>
</organism>
<reference evidence="3" key="2">
    <citation type="submission" date="2021-04" db="EMBL/GenBank/DDBJ databases">
        <authorList>
            <person name="Gilroy R."/>
        </authorList>
    </citation>
    <scope>NUCLEOTIDE SEQUENCE</scope>
    <source>
        <strain evidence="3">421</strain>
    </source>
</reference>
<feature type="chain" id="PRO_5039520533" evidence="2">
    <location>
        <begin position="21"/>
        <end position="170"/>
    </location>
</feature>
<feature type="signal peptide" evidence="2">
    <location>
        <begin position="1"/>
        <end position="20"/>
    </location>
</feature>
<feature type="compositionally biased region" description="Polar residues" evidence="1">
    <location>
        <begin position="93"/>
        <end position="119"/>
    </location>
</feature>
<evidence type="ECO:0000256" key="1">
    <source>
        <dbReference type="SAM" id="MobiDB-lite"/>
    </source>
</evidence>
<reference evidence="3" key="1">
    <citation type="journal article" date="2021" name="PeerJ">
        <title>Extensive microbial diversity within the chicken gut microbiome revealed by metagenomics and culture.</title>
        <authorList>
            <person name="Gilroy R."/>
            <person name="Ravi A."/>
            <person name="Getino M."/>
            <person name="Pursley I."/>
            <person name="Horton D.L."/>
            <person name="Alikhan N.F."/>
            <person name="Baker D."/>
            <person name="Gharbi K."/>
            <person name="Hall N."/>
            <person name="Watson M."/>
            <person name="Adriaenssens E.M."/>
            <person name="Foster-Nyarko E."/>
            <person name="Jarju S."/>
            <person name="Secka A."/>
            <person name="Antonio M."/>
            <person name="Oren A."/>
            <person name="Chaudhuri R.R."/>
            <person name="La Ragione R."/>
            <person name="Hildebrand F."/>
            <person name="Pallen M.J."/>
        </authorList>
    </citation>
    <scope>NUCLEOTIDE SEQUENCE</scope>
    <source>
        <strain evidence="3">421</strain>
    </source>
</reference>
<proteinExistence type="predicted"/>
<sequence length="170" mass="17588">MKRSVILILLVVLIVCGAAACSASTQSNEVSTTSVTDAEGQTRYYEYVTGENGEQVTAQGGGAVLAQIETQADGIAVTERGGEYVTTGETTVLAPQNTQTAAPESQGGTDVSAQETNADNEVPFVSTENSTGTSPSQTTTSTTSLSTAENTTVTTTQSATDAEGWINKWY</sequence>
<dbReference type="Proteomes" id="UP000824205">
    <property type="component" value="Unassembled WGS sequence"/>
</dbReference>
<dbReference type="EMBL" id="DXGE01000012">
    <property type="protein sequence ID" value="HIW85481.1"/>
    <property type="molecule type" value="Genomic_DNA"/>
</dbReference>
<evidence type="ECO:0000313" key="3">
    <source>
        <dbReference type="EMBL" id="HIW85481.1"/>
    </source>
</evidence>
<gene>
    <name evidence="3" type="ORF">IAA48_03205</name>
</gene>
<evidence type="ECO:0000256" key="2">
    <source>
        <dbReference type="SAM" id="SignalP"/>
    </source>
</evidence>
<comment type="caution">
    <text evidence="3">The sequence shown here is derived from an EMBL/GenBank/DDBJ whole genome shotgun (WGS) entry which is preliminary data.</text>
</comment>
<name>A0A9D1RF64_9FIRM</name>
<dbReference type="PROSITE" id="PS51257">
    <property type="entry name" value="PROKAR_LIPOPROTEIN"/>
    <property type="match status" value="1"/>
</dbReference>
<dbReference type="AlphaFoldDB" id="A0A9D1RF64"/>
<accession>A0A9D1RF64</accession>